<evidence type="ECO:0000256" key="3">
    <source>
        <dbReference type="ARBA" id="ARBA00023015"/>
    </source>
</evidence>
<evidence type="ECO:0000256" key="7">
    <source>
        <dbReference type="SAM" id="Coils"/>
    </source>
</evidence>
<evidence type="ECO:0000256" key="4">
    <source>
        <dbReference type="ARBA" id="ARBA00023125"/>
    </source>
</evidence>
<gene>
    <name evidence="9" type="ORF">M0R45_037946</name>
</gene>
<keyword evidence="10" id="KW-1185">Reference proteome</keyword>
<evidence type="ECO:0000259" key="8">
    <source>
        <dbReference type="PROSITE" id="PS50888"/>
    </source>
</evidence>
<keyword evidence="5" id="KW-0804">Transcription</keyword>
<dbReference type="GO" id="GO:0000981">
    <property type="term" value="F:DNA-binding transcription factor activity, RNA polymerase II-specific"/>
    <property type="evidence" value="ECO:0007669"/>
    <property type="project" value="TreeGrafter"/>
</dbReference>
<dbReference type="Proteomes" id="UP001457282">
    <property type="component" value="Unassembled WGS sequence"/>
</dbReference>
<dbReference type="GO" id="GO:0046983">
    <property type="term" value="F:protein dimerization activity"/>
    <property type="evidence" value="ECO:0007669"/>
    <property type="project" value="InterPro"/>
</dbReference>
<dbReference type="SMART" id="SM00353">
    <property type="entry name" value="HLH"/>
    <property type="match status" value="1"/>
</dbReference>
<evidence type="ECO:0000256" key="6">
    <source>
        <dbReference type="ARBA" id="ARBA00023242"/>
    </source>
</evidence>
<reference evidence="9 10" key="1">
    <citation type="journal article" date="2023" name="G3 (Bethesda)">
        <title>A chromosome-length genome assembly and annotation of blackberry (Rubus argutus, cv. 'Hillquist').</title>
        <authorList>
            <person name="Bruna T."/>
            <person name="Aryal R."/>
            <person name="Dudchenko O."/>
            <person name="Sargent D.J."/>
            <person name="Mead D."/>
            <person name="Buti M."/>
            <person name="Cavallini A."/>
            <person name="Hytonen T."/>
            <person name="Andres J."/>
            <person name="Pham M."/>
            <person name="Weisz D."/>
            <person name="Mascagni F."/>
            <person name="Usai G."/>
            <person name="Natali L."/>
            <person name="Bassil N."/>
            <person name="Fernandez G.E."/>
            <person name="Lomsadze A."/>
            <person name="Armour M."/>
            <person name="Olukolu B."/>
            <person name="Poorten T."/>
            <person name="Britton C."/>
            <person name="Davik J."/>
            <person name="Ashrafi H."/>
            <person name="Aiden E.L."/>
            <person name="Borodovsky M."/>
            <person name="Worthington M."/>
        </authorList>
    </citation>
    <scope>NUCLEOTIDE SEQUENCE [LARGE SCALE GENOMIC DNA]</scope>
    <source>
        <strain evidence="9">PI 553951</strain>
    </source>
</reference>
<name>A0AAW1W518_RUBAR</name>
<evidence type="ECO:0000256" key="2">
    <source>
        <dbReference type="ARBA" id="ARBA00011738"/>
    </source>
</evidence>
<comment type="caution">
    <text evidence="9">The sequence shown here is derived from an EMBL/GenBank/DDBJ whole genome shotgun (WGS) entry which is preliminary data.</text>
</comment>
<dbReference type="PANTHER" id="PTHR13935">
    <property type="entry name" value="ACHAETE-SCUTE TRANSCRIPTION FACTOR-RELATED"/>
    <property type="match status" value="1"/>
</dbReference>
<organism evidence="9 10">
    <name type="scientific">Rubus argutus</name>
    <name type="common">Southern blackberry</name>
    <dbReference type="NCBI Taxonomy" id="59490"/>
    <lineage>
        <taxon>Eukaryota</taxon>
        <taxon>Viridiplantae</taxon>
        <taxon>Streptophyta</taxon>
        <taxon>Embryophyta</taxon>
        <taxon>Tracheophyta</taxon>
        <taxon>Spermatophyta</taxon>
        <taxon>Magnoliopsida</taxon>
        <taxon>eudicotyledons</taxon>
        <taxon>Gunneridae</taxon>
        <taxon>Pentapetalae</taxon>
        <taxon>rosids</taxon>
        <taxon>fabids</taxon>
        <taxon>Rosales</taxon>
        <taxon>Rosaceae</taxon>
        <taxon>Rosoideae</taxon>
        <taxon>Rosoideae incertae sedis</taxon>
        <taxon>Rubus</taxon>
    </lineage>
</organism>
<keyword evidence="4" id="KW-0238">DNA-binding</keyword>
<feature type="domain" description="BHLH" evidence="8">
    <location>
        <begin position="79"/>
        <end position="131"/>
    </location>
</feature>
<evidence type="ECO:0000313" key="9">
    <source>
        <dbReference type="EMBL" id="KAK9914152.1"/>
    </source>
</evidence>
<evidence type="ECO:0000256" key="1">
    <source>
        <dbReference type="ARBA" id="ARBA00004123"/>
    </source>
</evidence>
<keyword evidence="6" id="KW-0539">Nucleus</keyword>
<feature type="coiled-coil region" evidence="7">
    <location>
        <begin position="121"/>
        <end position="148"/>
    </location>
</feature>
<sequence length="264" mass="29760">MFPLHQGNKLVFQISSSNSQHQNSSEDRILGYASPDCCSSTVLSNNNNNKKMGNSRRRKLVVAALDPIIIENSKDNKKKKMMIHRENERQRRQEMATLYSSLRSLLPLEFIKGKRSTSDHMNEAVNYIKHLQNRIKTLDARSDELKKFPKISTVTDRRCTTGISLNSDKVNLPSCFRVHPCFGGVEIVVSCGFREDGLPFISISKVLEMLLEQGLTVVSCVSSNVNERLLHIIQSEVNDVESLELSGLEQKLAEVLPTSRSISK</sequence>
<dbReference type="InterPro" id="IPR011598">
    <property type="entry name" value="bHLH_dom"/>
</dbReference>
<dbReference type="CDD" id="cd18914">
    <property type="entry name" value="bHLH_AtORG2_like"/>
    <property type="match status" value="1"/>
</dbReference>
<comment type="subcellular location">
    <subcellularLocation>
        <location evidence="1">Nucleus</location>
    </subcellularLocation>
</comment>
<keyword evidence="3" id="KW-0805">Transcription regulation</keyword>
<dbReference type="SUPFAM" id="SSF47459">
    <property type="entry name" value="HLH, helix-loop-helix DNA-binding domain"/>
    <property type="match status" value="1"/>
</dbReference>
<proteinExistence type="predicted"/>
<dbReference type="InterPro" id="IPR015660">
    <property type="entry name" value="MASH1/Ascl1a-like"/>
</dbReference>
<dbReference type="Pfam" id="PF00010">
    <property type="entry name" value="HLH"/>
    <property type="match status" value="1"/>
</dbReference>
<dbReference type="PROSITE" id="PS50888">
    <property type="entry name" value="BHLH"/>
    <property type="match status" value="1"/>
</dbReference>
<protein>
    <recommendedName>
        <fullName evidence="8">BHLH domain-containing protein</fullName>
    </recommendedName>
</protein>
<dbReference type="GO" id="GO:0090575">
    <property type="term" value="C:RNA polymerase II transcription regulator complex"/>
    <property type="evidence" value="ECO:0007669"/>
    <property type="project" value="TreeGrafter"/>
</dbReference>
<dbReference type="PANTHER" id="PTHR13935:SF155">
    <property type="entry name" value="TRANSCRIPTION FACTOR BHLH120-LIKE"/>
    <property type="match status" value="1"/>
</dbReference>
<evidence type="ECO:0000256" key="5">
    <source>
        <dbReference type="ARBA" id="ARBA00023163"/>
    </source>
</evidence>
<dbReference type="AlphaFoldDB" id="A0AAW1W518"/>
<dbReference type="FunFam" id="4.10.280.10:FF:000085">
    <property type="entry name" value="Transcription factor bHLH126"/>
    <property type="match status" value="1"/>
</dbReference>
<dbReference type="GO" id="GO:0000977">
    <property type="term" value="F:RNA polymerase II transcription regulatory region sequence-specific DNA binding"/>
    <property type="evidence" value="ECO:0007669"/>
    <property type="project" value="TreeGrafter"/>
</dbReference>
<comment type="subunit">
    <text evidence="2">Homodimer.</text>
</comment>
<keyword evidence="7" id="KW-0175">Coiled coil</keyword>
<dbReference type="EMBL" id="JBEDUW010000007">
    <property type="protein sequence ID" value="KAK9914152.1"/>
    <property type="molecule type" value="Genomic_DNA"/>
</dbReference>
<dbReference type="Gene3D" id="4.10.280.10">
    <property type="entry name" value="Helix-loop-helix DNA-binding domain"/>
    <property type="match status" value="1"/>
</dbReference>
<evidence type="ECO:0000313" key="10">
    <source>
        <dbReference type="Proteomes" id="UP001457282"/>
    </source>
</evidence>
<accession>A0AAW1W518</accession>
<dbReference type="InterPro" id="IPR036638">
    <property type="entry name" value="HLH_DNA-bd_sf"/>
</dbReference>